<feature type="non-terminal residue" evidence="1">
    <location>
        <position position="1"/>
    </location>
</feature>
<accession>A0ABD6T0N9</accession>
<organism evidence="1 2">
    <name type="scientific">Bacillus pseudomycoides</name>
    <dbReference type="NCBI Taxonomy" id="64104"/>
    <lineage>
        <taxon>Bacteria</taxon>
        <taxon>Bacillati</taxon>
        <taxon>Bacillota</taxon>
        <taxon>Bacilli</taxon>
        <taxon>Bacillales</taxon>
        <taxon>Bacillaceae</taxon>
        <taxon>Bacillus</taxon>
        <taxon>Bacillus cereus group</taxon>
    </lineage>
</organism>
<dbReference type="Proteomes" id="UP000221918">
    <property type="component" value="Unassembled WGS sequence"/>
</dbReference>
<sequence length="33" mass="3854">SITKIVEETNSSIEEFIKDAIQDRINQHLLIQK</sequence>
<dbReference type="EMBL" id="NUTL01000380">
    <property type="protein sequence ID" value="PHE81090.1"/>
    <property type="molecule type" value="Genomic_DNA"/>
</dbReference>
<evidence type="ECO:0000313" key="2">
    <source>
        <dbReference type="Proteomes" id="UP000221918"/>
    </source>
</evidence>
<evidence type="ECO:0000313" key="1">
    <source>
        <dbReference type="EMBL" id="PHE81090.1"/>
    </source>
</evidence>
<keyword evidence="1" id="KW-0238">DNA-binding</keyword>
<dbReference type="GO" id="GO:0003677">
    <property type="term" value="F:DNA binding"/>
    <property type="evidence" value="ECO:0007669"/>
    <property type="project" value="UniProtKB-KW"/>
</dbReference>
<dbReference type="AlphaFoldDB" id="A0ABD6T0N9"/>
<gene>
    <name evidence="1" type="ORF">COF81_32055</name>
</gene>
<protein>
    <submittedName>
        <fullName evidence="1">DNA-binding protein</fullName>
    </submittedName>
</protein>
<comment type="caution">
    <text evidence="1">The sequence shown here is derived from an EMBL/GenBank/DDBJ whole genome shotgun (WGS) entry which is preliminary data.</text>
</comment>
<proteinExistence type="predicted"/>
<reference evidence="1 2" key="1">
    <citation type="submission" date="2017-09" db="EMBL/GenBank/DDBJ databases">
        <title>Large-scale bioinformatics analysis of Bacillus genomes uncovers conserved roles of natural products in bacterial physiology.</title>
        <authorList>
            <consortium name="Agbiome Team Llc"/>
            <person name="Bleich R.M."/>
            <person name="Grubbs K.J."/>
            <person name="Santa Maria K.C."/>
            <person name="Allen S.E."/>
            <person name="Farag S."/>
            <person name="Shank E.A."/>
            <person name="Bowers A."/>
        </authorList>
    </citation>
    <scope>NUCLEOTIDE SEQUENCE [LARGE SCALE GENOMIC DNA]</scope>
    <source>
        <strain evidence="1 2">AFS037265</strain>
    </source>
</reference>
<name>A0ABD6T0N9_9BACI</name>